<dbReference type="InterPro" id="IPR020583">
    <property type="entry name" value="Inositol_monoP_metal-BS"/>
</dbReference>
<dbReference type="OrthoDB" id="411145at2759"/>
<dbReference type="EMBL" id="JH725167">
    <property type="protein sequence ID" value="EJP64674.1"/>
    <property type="molecule type" value="Genomic_DNA"/>
</dbReference>
<evidence type="ECO:0000256" key="11">
    <source>
        <dbReference type="SAM" id="Phobius"/>
    </source>
</evidence>
<dbReference type="GeneID" id="19889255"/>
<keyword evidence="6 10" id="KW-0460">Magnesium</keyword>
<dbReference type="GO" id="GO:0016078">
    <property type="term" value="P:tRNA decay"/>
    <property type="evidence" value="ECO:0007669"/>
    <property type="project" value="EnsemblFungi"/>
</dbReference>
<name>J4KMW7_BEAB2</name>
<dbReference type="InterPro" id="IPR000760">
    <property type="entry name" value="Inositol_monophosphatase-like"/>
</dbReference>
<comment type="cofactor">
    <cofactor evidence="1 10">
        <name>Mg(2+)</name>
        <dbReference type="ChEBI" id="CHEBI:18420"/>
    </cofactor>
</comment>
<keyword evidence="11" id="KW-0472">Membrane</keyword>
<dbReference type="GO" id="GO:0006412">
    <property type="term" value="P:translation"/>
    <property type="evidence" value="ECO:0007669"/>
    <property type="project" value="InterPro"/>
</dbReference>
<dbReference type="STRING" id="655819.J4KMW7"/>
<dbReference type="SUPFAM" id="SSF56053">
    <property type="entry name" value="Ribosomal protein L6"/>
    <property type="match status" value="2"/>
</dbReference>
<evidence type="ECO:0000256" key="6">
    <source>
        <dbReference type="ARBA" id="ARBA00022842"/>
    </source>
</evidence>
<comment type="catalytic activity">
    <reaction evidence="9">
        <text>3'-phosphoadenylyl sulfate + H2O = adenosine 5'-phosphosulfate + phosphate</text>
        <dbReference type="Rhea" id="RHEA:77639"/>
        <dbReference type="ChEBI" id="CHEBI:15377"/>
        <dbReference type="ChEBI" id="CHEBI:43474"/>
        <dbReference type="ChEBI" id="CHEBI:58243"/>
        <dbReference type="ChEBI" id="CHEBI:58339"/>
        <dbReference type="EC" id="3.1.3.7"/>
    </reaction>
    <physiologicalReaction direction="left-to-right" evidence="9">
        <dbReference type="Rhea" id="RHEA:77640"/>
    </physiologicalReaction>
</comment>
<dbReference type="Proteomes" id="UP000002762">
    <property type="component" value="Unassembled WGS sequence"/>
</dbReference>
<feature type="binding site" evidence="10">
    <location>
        <position position="694"/>
    </location>
    <ligand>
        <name>Mg(2+)</name>
        <dbReference type="ChEBI" id="CHEBI:18420"/>
        <label>1</label>
        <note>catalytic</note>
    </ligand>
</feature>
<dbReference type="InterPro" id="IPR036789">
    <property type="entry name" value="Ribosomal_uL6-like_a/b-dom_sf"/>
</dbReference>
<feature type="binding site" evidence="10">
    <location>
        <position position="536"/>
    </location>
    <ligand>
        <name>Mg(2+)</name>
        <dbReference type="ChEBI" id="CHEBI:18420"/>
        <label>1</label>
        <note>catalytic</note>
    </ligand>
</feature>
<keyword evidence="5" id="KW-0378">Hydrolase</keyword>
<dbReference type="CDD" id="cd01517">
    <property type="entry name" value="PAP_phosphatase"/>
    <property type="match status" value="1"/>
</dbReference>
<proteinExistence type="inferred from homology"/>
<keyword evidence="13" id="KW-1185">Reference proteome</keyword>
<evidence type="ECO:0000256" key="3">
    <source>
        <dbReference type="ARBA" id="ARBA00012633"/>
    </source>
</evidence>
<dbReference type="GO" id="GO:0000103">
    <property type="term" value="P:sulfate assimilation"/>
    <property type="evidence" value="ECO:0007669"/>
    <property type="project" value="EnsemblFungi"/>
</dbReference>
<dbReference type="SUPFAM" id="SSF56655">
    <property type="entry name" value="Carbohydrate phosphatase"/>
    <property type="match status" value="1"/>
</dbReference>
<comment type="catalytic activity">
    <reaction evidence="8">
        <text>adenosine 3',5'-bisphosphate + H2O = AMP + phosphate</text>
        <dbReference type="Rhea" id="RHEA:10040"/>
        <dbReference type="ChEBI" id="CHEBI:15377"/>
        <dbReference type="ChEBI" id="CHEBI:43474"/>
        <dbReference type="ChEBI" id="CHEBI:58343"/>
        <dbReference type="ChEBI" id="CHEBI:456215"/>
        <dbReference type="EC" id="3.1.3.7"/>
    </reaction>
    <physiologicalReaction direction="left-to-right" evidence="8">
        <dbReference type="Rhea" id="RHEA:10041"/>
    </physiologicalReaction>
</comment>
<dbReference type="InterPro" id="IPR051090">
    <property type="entry name" value="Inositol_monoP_superfamily"/>
</dbReference>
<evidence type="ECO:0000256" key="7">
    <source>
        <dbReference type="ARBA" id="ARBA00044466"/>
    </source>
</evidence>
<comment type="catalytic activity">
    <reaction evidence="7">
        <text>adenosine 2',5'-bisphosphate + H2O = AMP + phosphate</text>
        <dbReference type="Rhea" id="RHEA:77643"/>
        <dbReference type="ChEBI" id="CHEBI:15377"/>
        <dbReference type="ChEBI" id="CHEBI:43474"/>
        <dbReference type="ChEBI" id="CHEBI:194156"/>
        <dbReference type="ChEBI" id="CHEBI:456215"/>
        <dbReference type="EC" id="3.1.3.7"/>
    </reaction>
    <physiologicalReaction direction="left-to-right" evidence="7">
        <dbReference type="Rhea" id="RHEA:77644"/>
    </physiologicalReaction>
</comment>
<dbReference type="FunFam" id="3.40.190.80:FF:000003">
    <property type="entry name" value="PAP-specific phosphatase HAL2-like"/>
    <property type="match status" value="1"/>
</dbReference>
<dbReference type="GO" id="GO:0046854">
    <property type="term" value="P:phosphatidylinositol phosphate biosynthetic process"/>
    <property type="evidence" value="ECO:0007669"/>
    <property type="project" value="InterPro"/>
</dbReference>
<dbReference type="Gene3D" id="3.30.540.10">
    <property type="entry name" value="Fructose-1,6-Bisphosphatase, subunit A, domain 1"/>
    <property type="match status" value="1"/>
</dbReference>
<keyword evidence="11" id="KW-0812">Transmembrane</keyword>
<evidence type="ECO:0000256" key="1">
    <source>
        <dbReference type="ARBA" id="ARBA00001946"/>
    </source>
</evidence>
<dbReference type="GO" id="GO:0008441">
    <property type="term" value="F:3'(2'),5'-bisphosphate nucleotidase activity"/>
    <property type="evidence" value="ECO:0007669"/>
    <property type="project" value="UniProtKB-EC"/>
</dbReference>
<evidence type="ECO:0000313" key="12">
    <source>
        <dbReference type="EMBL" id="EJP64674.1"/>
    </source>
</evidence>
<dbReference type="InParanoid" id="J4KMW7"/>
<dbReference type="GO" id="GO:0042538">
    <property type="term" value="P:hyperosmotic salinity response"/>
    <property type="evidence" value="ECO:0007669"/>
    <property type="project" value="EnsemblFungi"/>
</dbReference>
<dbReference type="NCBIfam" id="TIGR01330">
    <property type="entry name" value="bisphos_HAL2"/>
    <property type="match status" value="1"/>
</dbReference>
<sequence>MFTPAKKAALGPAMRVALSPVTSLPGFLVPAWQSTAAATVARQFSTTGPRPSKLGRTPISIPPGVELIIGEPRMVNNMTSYKPKVVKTIKIKGPLGELKMDVPSFVQMEQNLEDSMVMLSVDDANISQQKEMWGTTWAYLNNHIMGVSEGHTAILRLVGVGYRATVEQRANKAEYPGQKFLCLKLGFTHPVEEGIPKGVTVTTPAPTRILLEGAEREVLMSFAGRVHTKFLLYGMARRDWCSMQVLEVALKYETIEIRHPVALADPDVELIETRISVTTPRKNHSSCAIFIHRKECMPARPAHRREPRDSWVSYLTRSPFLIAVAFAIFAIVLFLRSSPSPLSSFISSPSDAPTTPPLSPIPAAAAIASLISSARGRLAQLTSHLLHRASSSSLATMVVSPRYERELQVAELAVQRAAILTKRVFHEKAKGTVDKNDKSPVTIGDFGAQALIIAALQHNFPDDAIVAEEEAAQLREDAALRDTIWELVRSTALADADAERLLGGPIASVESMLDLIDKGNSAGGRAGRIWTIDPIDGTKGFLRGGQYAVCLGLMVDGDVKVGVLGCPNLPVDDAARLTADSGANQTDTEGHGVLLAAVQHHGAHSRALTAGALAGSKAIGMRALTDLATATFCESVEAAHSAHGDQAKISETLGITEPSVRMDSQAKYGSIARGAGDIYLRLPVKATYQEKIWDHAAGDLIVRESGGQVTDIYGKRLDFGAGRTLANNKGVVAAPAPVHGKVLAAVQEVLKIKA</sequence>
<evidence type="ECO:0000313" key="13">
    <source>
        <dbReference type="Proteomes" id="UP000002762"/>
    </source>
</evidence>
<dbReference type="GO" id="GO:0003735">
    <property type="term" value="F:structural constituent of ribosome"/>
    <property type="evidence" value="ECO:0007669"/>
    <property type="project" value="InterPro"/>
</dbReference>
<dbReference type="GO" id="GO:0005840">
    <property type="term" value="C:ribosome"/>
    <property type="evidence" value="ECO:0007669"/>
    <property type="project" value="InterPro"/>
</dbReference>
<dbReference type="GO" id="GO:0052829">
    <property type="term" value="F:inositol-1,3,4-trisphosphate 1-phosphatase activity"/>
    <property type="evidence" value="ECO:0007669"/>
    <property type="project" value="EnsemblFungi"/>
</dbReference>
<dbReference type="InterPro" id="IPR019906">
    <property type="entry name" value="Ribosomal_uL6_bac-type"/>
</dbReference>
<feature type="binding site" evidence="10">
    <location>
        <position position="533"/>
    </location>
    <ligand>
        <name>Mg(2+)</name>
        <dbReference type="ChEBI" id="CHEBI:18420"/>
        <label>1</label>
        <note>catalytic</note>
    </ligand>
</feature>
<dbReference type="RefSeq" id="XP_008599562.1">
    <property type="nucleotide sequence ID" value="XM_008601340.1"/>
</dbReference>
<evidence type="ECO:0000256" key="5">
    <source>
        <dbReference type="ARBA" id="ARBA00022801"/>
    </source>
</evidence>
<accession>J4KMW7</accession>
<dbReference type="GO" id="GO:0046872">
    <property type="term" value="F:metal ion binding"/>
    <property type="evidence" value="ECO:0007669"/>
    <property type="project" value="UniProtKB-KW"/>
</dbReference>
<dbReference type="PROSITE" id="PS00629">
    <property type="entry name" value="IMP_1"/>
    <property type="match status" value="1"/>
</dbReference>
<keyword evidence="4 10" id="KW-0479">Metal-binding</keyword>
<protein>
    <recommendedName>
        <fullName evidence="3">3'(2'),5'-bisphosphate nucleotidase</fullName>
        <ecNumber evidence="3">3.1.3.7</ecNumber>
    </recommendedName>
</protein>
<dbReference type="PANTHER" id="PTHR43200:SF6">
    <property type="entry name" value="3'(2'),5'-BISPHOSPHATE NUCLEOTIDASE"/>
    <property type="match status" value="1"/>
</dbReference>
<dbReference type="GO" id="GO:0009086">
    <property type="term" value="P:methionine biosynthetic process"/>
    <property type="evidence" value="ECO:0007669"/>
    <property type="project" value="EnsemblFungi"/>
</dbReference>
<dbReference type="AlphaFoldDB" id="J4KMW7"/>
<dbReference type="PRINTS" id="PR00059">
    <property type="entry name" value="RIBOSOMALL6"/>
</dbReference>
<dbReference type="InterPro" id="IPR020550">
    <property type="entry name" value="Inositol_monophosphatase_CS"/>
</dbReference>
<evidence type="ECO:0000256" key="10">
    <source>
        <dbReference type="PIRSR" id="PIRSR600760-2"/>
    </source>
</evidence>
<evidence type="ECO:0000256" key="2">
    <source>
        <dbReference type="ARBA" id="ARBA00009759"/>
    </source>
</evidence>
<dbReference type="HOGENOM" id="CLU_410487_0_0_1"/>
<dbReference type="GO" id="GO:0004441">
    <property type="term" value="F:inositol-1,4-bisphosphate 1-phosphatase activity"/>
    <property type="evidence" value="ECO:0007669"/>
    <property type="project" value="EnsemblFungi"/>
</dbReference>
<organism evidence="12 13">
    <name type="scientific">Beauveria bassiana (strain ARSEF 2860)</name>
    <name type="common">White muscardine disease fungus</name>
    <name type="synonym">Tritirachium shiotae</name>
    <dbReference type="NCBI Taxonomy" id="655819"/>
    <lineage>
        <taxon>Eukaryota</taxon>
        <taxon>Fungi</taxon>
        <taxon>Dikarya</taxon>
        <taxon>Ascomycota</taxon>
        <taxon>Pezizomycotina</taxon>
        <taxon>Sordariomycetes</taxon>
        <taxon>Hypocreomycetidae</taxon>
        <taxon>Hypocreales</taxon>
        <taxon>Cordycipitaceae</taxon>
        <taxon>Beauveria</taxon>
    </lineage>
</organism>
<keyword evidence="11" id="KW-1133">Transmembrane helix</keyword>
<feature type="transmembrane region" description="Helical" evidence="11">
    <location>
        <begin position="314"/>
        <end position="335"/>
    </location>
</feature>
<feature type="binding site" evidence="10">
    <location>
        <position position="535"/>
    </location>
    <ligand>
        <name>Mg(2+)</name>
        <dbReference type="ChEBI" id="CHEBI:18420"/>
        <label>1</label>
        <note>catalytic</note>
    </ligand>
</feature>
<dbReference type="Gene3D" id="3.90.930.12">
    <property type="entry name" value="Ribosomal protein L6, alpha-beta domain"/>
    <property type="match status" value="2"/>
</dbReference>
<dbReference type="Pfam" id="PF00459">
    <property type="entry name" value="Inositol_P"/>
    <property type="match status" value="1"/>
</dbReference>
<dbReference type="InterPro" id="IPR006239">
    <property type="entry name" value="DPNP"/>
</dbReference>
<evidence type="ECO:0000256" key="8">
    <source>
        <dbReference type="ARBA" id="ARBA00044479"/>
    </source>
</evidence>
<feature type="binding site" evidence="10">
    <location>
        <position position="468"/>
    </location>
    <ligand>
        <name>Mg(2+)</name>
        <dbReference type="ChEBI" id="CHEBI:18420"/>
        <label>1</label>
        <note>catalytic</note>
    </ligand>
</feature>
<evidence type="ECO:0000256" key="9">
    <source>
        <dbReference type="ARBA" id="ARBA00044484"/>
    </source>
</evidence>
<dbReference type="PANTHER" id="PTHR43200">
    <property type="entry name" value="PHOSPHATASE"/>
    <property type="match status" value="1"/>
</dbReference>
<reference evidence="12 13" key="1">
    <citation type="journal article" date="2012" name="Sci. Rep.">
        <title>Genomic perspectives on the evolution of fungal entomopathogenicity in Beauveria bassiana.</title>
        <authorList>
            <person name="Xiao G."/>
            <person name="Ying S.H."/>
            <person name="Zheng P."/>
            <person name="Wang Z.L."/>
            <person name="Zhang S."/>
            <person name="Xie X.Q."/>
            <person name="Shang Y."/>
            <person name="St Leger R.J."/>
            <person name="Zhao G.P."/>
            <person name="Wang C."/>
            <person name="Feng M.G."/>
        </authorList>
    </citation>
    <scope>NUCLEOTIDE SEQUENCE [LARGE SCALE GENOMIC DNA]</scope>
    <source>
        <strain evidence="12 13">ARSEF 2860</strain>
    </source>
</reference>
<dbReference type="EC" id="3.1.3.7" evidence="3"/>
<comment type="similarity">
    <text evidence="2">Belongs to the inositol monophosphatase superfamily.</text>
</comment>
<gene>
    <name evidence="12" type="ORF">BBA_06243</name>
</gene>
<dbReference type="FunFam" id="3.30.540.10:FF:000015">
    <property type="entry name" value="3',5'-bisphosphate nucleotidase"/>
    <property type="match status" value="1"/>
</dbReference>
<dbReference type="Gene3D" id="3.40.190.80">
    <property type="match status" value="1"/>
</dbReference>
<evidence type="ECO:0000256" key="4">
    <source>
        <dbReference type="ARBA" id="ARBA00022723"/>
    </source>
</evidence>
<dbReference type="GO" id="GO:0019843">
    <property type="term" value="F:rRNA binding"/>
    <property type="evidence" value="ECO:0007669"/>
    <property type="project" value="InterPro"/>
</dbReference>
<dbReference type="PROSITE" id="PS00630">
    <property type="entry name" value="IMP_2"/>
    <property type="match status" value="1"/>
</dbReference>